<gene>
    <name evidence="1" type="ORF">MANES_01G158400v8</name>
</gene>
<dbReference type="Proteomes" id="UP000091857">
    <property type="component" value="Chromosome 1"/>
</dbReference>
<evidence type="ECO:0000313" key="1">
    <source>
        <dbReference type="EMBL" id="KAG8662936.1"/>
    </source>
</evidence>
<reference evidence="2" key="1">
    <citation type="journal article" date="2016" name="Nat. Biotechnol.">
        <title>Sequencing wild and cultivated cassava and related species reveals extensive interspecific hybridization and genetic diversity.</title>
        <authorList>
            <person name="Bredeson J.V."/>
            <person name="Lyons J.B."/>
            <person name="Prochnik S.E."/>
            <person name="Wu G.A."/>
            <person name="Ha C.M."/>
            <person name="Edsinger-Gonzales E."/>
            <person name="Grimwood J."/>
            <person name="Schmutz J."/>
            <person name="Rabbi I.Y."/>
            <person name="Egesi C."/>
            <person name="Nauluvula P."/>
            <person name="Lebot V."/>
            <person name="Ndunguru J."/>
            <person name="Mkamilo G."/>
            <person name="Bart R.S."/>
            <person name="Setter T.L."/>
            <person name="Gleadow R.M."/>
            <person name="Kulakow P."/>
            <person name="Ferguson M.E."/>
            <person name="Rounsley S."/>
            <person name="Rokhsar D.S."/>
        </authorList>
    </citation>
    <scope>NUCLEOTIDE SEQUENCE [LARGE SCALE GENOMIC DNA]</scope>
    <source>
        <strain evidence="2">cv. AM560-2</strain>
    </source>
</reference>
<proteinExistence type="predicted"/>
<protein>
    <submittedName>
        <fullName evidence="1">Uncharacterized protein</fullName>
    </submittedName>
</protein>
<evidence type="ECO:0000313" key="2">
    <source>
        <dbReference type="Proteomes" id="UP000091857"/>
    </source>
</evidence>
<comment type="caution">
    <text evidence="1">The sequence shown here is derived from an EMBL/GenBank/DDBJ whole genome shotgun (WGS) entry which is preliminary data.</text>
</comment>
<dbReference type="EMBL" id="CM004387">
    <property type="protein sequence ID" value="KAG8662936.1"/>
    <property type="molecule type" value="Genomic_DNA"/>
</dbReference>
<organism evidence="1 2">
    <name type="scientific">Manihot esculenta</name>
    <name type="common">Cassava</name>
    <name type="synonym">Jatropha manihot</name>
    <dbReference type="NCBI Taxonomy" id="3983"/>
    <lineage>
        <taxon>Eukaryota</taxon>
        <taxon>Viridiplantae</taxon>
        <taxon>Streptophyta</taxon>
        <taxon>Embryophyta</taxon>
        <taxon>Tracheophyta</taxon>
        <taxon>Spermatophyta</taxon>
        <taxon>Magnoliopsida</taxon>
        <taxon>eudicotyledons</taxon>
        <taxon>Gunneridae</taxon>
        <taxon>Pentapetalae</taxon>
        <taxon>rosids</taxon>
        <taxon>fabids</taxon>
        <taxon>Malpighiales</taxon>
        <taxon>Euphorbiaceae</taxon>
        <taxon>Crotonoideae</taxon>
        <taxon>Manihoteae</taxon>
        <taxon>Manihot</taxon>
    </lineage>
</organism>
<accession>A0ACB7II75</accession>
<keyword evidence="2" id="KW-1185">Reference proteome</keyword>
<name>A0ACB7II75_MANES</name>
<sequence length="53" mass="5945">MLIGSGFEYVNQSIFYDPLLGFFAFTSIPTSEFCGSSLLKLEAEKQDRRGGYL</sequence>